<dbReference type="InterPro" id="IPR043164">
    <property type="entry name" value="Ribosomal_uL10-like_insert_sf"/>
</dbReference>
<dbReference type="VEuPathDB" id="AmoebaDB:NfTy_040240"/>
<dbReference type="Gene3D" id="3.30.70.1730">
    <property type="match status" value="1"/>
</dbReference>
<dbReference type="SUPFAM" id="SSF160369">
    <property type="entry name" value="Ribosomal protein L10-like"/>
    <property type="match status" value="1"/>
</dbReference>
<dbReference type="EMBL" id="VFQX01000013">
    <property type="protein sequence ID" value="KAF0981755.1"/>
    <property type="molecule type" value="Genomic_DNA"/>
</dbReference>
<dbReference type="RefSeq" id="XP_044566468.1">
    <property type="nucleotide sequence ID" value="XM_044702930.1"/>
</dbReference>
<evidence type="ECO:0000256" key="2">
    <source>
        <dbReference type="ARBA" id="ARBA00022980"/>
    </source>
</evidence>
<comment type="similarity">
    <text evidence="1">Belongs to the universal ribosomal protein uL10 family.</text>
</comment>
<evidence type="ECO:0000313" key="5">
    <source>
        <dbReference type="EMBL" id="KAF0981755.1"/>
    </source>
</evidence>
<evidence type="ECO:0000313" key="6">
    <source>
        <dbReference type="Proteomes" id="UP000444721"/>
    </source>
</evidence>
<evidence type="ECO:0000256" key="4">
    <source>
        <dbReference type="SAM" id="MobiDB-lite"/>
    </source>
</evidence>
<dbReference type="GeneID" id="68119627"/>
<dbReference type="InterPro" id="IPR050323">
    <property type="entry name" value="Ribosomal_protein_uL10"/>
</dbReference>
<feature type="compositionally biased region" description="Acidic residues" evidence="4">
    <location>
        <begin position="327"/>
        <end position="336"/>
    </location>
</feature>
<dbReference type="PANTHER" id="PTHR45699:SF3">
    <property type="entry name" value="LARGE RIBOSOMAL SUBUNIT PROTEIN UL10"/>
    <property type="match status" value="1"/>
</dbReference>
<dbReference type="OrthoDB" id="10259902at2759"/>
<evidence type="ECO:0000256" key="1">
    <source>
        <dbReference type="ARBA" id="ARBA00008889"/>
    </source>
</evidence>
<dbReference type="Pfam" id="PF00466">
    <property type="entry name" value="Ribosomal_L10"/>
    <property type="match status" value="1"/>
</dbReference>
<organism evidence="5 6">
    <name type="scientific">Naegleria fowleri</name>
    <name type="common">Brain eating amoeba</name>
    <dbReference type="NCBI Taxonomy" id="5763"/>
    <lineage>
        <taxon>Eukaryota</taxon>
        <taxon>Discoba</taxon>
        <taxon>Heterolobosea</taxon>
        <taxon>Tetramitia</taxon>
        <taxon>Eutetramitia</taxon>
        <taxon>Vahlkampfiidae</taxon>
        <taxon>Naegleria</taxon>
    </lineage>
</organism>
<accession>A0A6A5C8P9</accession>
<dbReference type="AlphaFoldDB" id="A0A6A5C8P9"/>
<dbReference type="VEuPathDB" id="AmoebaDB:NF0071430"/>
<name>A0A6A5C8P9_NAEFO</name>
<dbReference type="Proteomes" id="UP000444721">
    <property type="component" value="Unassembled WGS sequence"/>
</dbReference>
<proteinExistence type="inferred from homology"/>
<evidence type="ECO:0000256" key="3">
    <source>
        <dbReference type="ARBA" id="ARBA00023274"/>
    </source>
</evidence>
<keyword evidence="6" id="KW-1185">Reference proteome</keyword>
<dbReference type="GO" id="GO:0003735">
    <property type="term" value="F:structural constituent of ribosome"/>
    <property type="evidence" value="ECO:0007669"/>
    <property type="project" value="TreeGrafter"/>
</dbReference>
<dbReference type="GO" id="GO:0022625">
    <property type="term" value="C:cytosolic large ribosomal subunit"/>
    <property type="evidence" value="ECO:0007669"/>
    <property type="project" value="TreeGrafter"/>
</dbReference>
<dbReference type="PANTHER" id="PTHR45699">
    <property type="entry name" value="60S ACIDIC RIBOSOMAL PROTEIN P0"/>
    <property type="match status" value="1"/>
</dbReference>
<dbReference type="Gene3D" id="3.90.105.20">
    <property type="match status" value="1"/>
</dbReference>
<sequence length="336" mass="38841">MPRLEFPTGFMRWRLDKASPFYASDRKVCKSQTADQFTELFERFNFIMILNLSGVETNELQEFRRALSNRDYDGYSELYIGKHSLTRLAIDGLIQNLKKKNHCIVSSHDEQLVKALTKLKEVLVGEIGLLFTNCENYYALKKEMAKHVLIKSAKVGSIATDNAYFEGKTGLSPLYIHIFQANGINSKIRMGQVELYEKQRILKVREVCSHEKVQLLNLLRLKVIRKQMESLYLFSKHDAIIVSDELLERDWFDNCLEAANQMTALSMECSLMNELTILADIKKGILNLVVLDTETNCEMRYMLRKDPPPIIDDEDTMITDESSSESSEWDYLDLFS</sequence>
<dbReference type="InterPro" id="IPR001790">
    <property type="entry name" value="Ribosomal_uL10"/>
</dbReference>
<keyword evidence="3" id="KW-0687">Ribonucleoprotein</keyword>
<dbReference type="VEuPathDB" id="AmoebaDB:FDP41_012412"/>
<comment type="caution">
    <text evidence="5">The sequence shown here is derived from an EMBL/GenBank/DDBJ whole genome shotgun (WGS) entry which is preliminary data.</text>
</comment>
<dbReference type="InterPro" id="IPR043141">
    <property type="entry name" value="Ribosomal_uL10-like_sf"/>
</dbReference>
<reference evidence="5 6" key="1">
    <citation type="journal article" date="2019" name="Sci. Rep.">
        <title>Nanopore sequencing improves the draft genome of the human pathogenic amoeba Naegleria fowleri.</title>
        <authorList>
            <person name="Liechti N."/>
            <person name="Schurch N."/>
            <person name="Bruggmann R."/>
            <person name="Wittwer M."/>
        </authorList>
    </citation>
    <scope>NUCLEOTIDE SEQUENCE [LARGE SCALE GENOMIC DNA]</scope>
    <source>
        <strain evidence="5 6">ATCC 30894</strain>
    </source>
</reference>
<dbReference type="GO" id="GO:0002181">
    <property type="term" value="P:cytoplasmic translation"/>
    <property type="evidence" value="ECO:0007669"/>
    <property type="project" value="TreeGrafter"/>
</dbReference>
<protein>
    <submittedName>
        <fullName evidence="5">Uncharacterized protein</fullName>
    </submittedName>
</protein>
<gene>
    <name evidence="5" type="ORF">FDP41_012412</name>
</gene>
<dbReference type="GO" id="GO:0000027">
    <property type="term" value="P:ribosomal large subunit assembly"/>
    <property type="evidence" value="ECO:0007669"/>
    <property type="project" value="TreeGrafter"/>
</dbReference>
<dbReference type="GO" id="GO:0070180">
    <property type="term" value="F:large ribosomal subunit rRNA binding"/>
    <property type="evidence" value="ECO:0007669"/>
    <property type="project" value="TreeGrafter"/>
</dbReference>
<feature type="region of interest" description="Disordered" evidence="4">
    <location>
        <begin position="312"/>
        <end position="336"/>
    </location>
</feature>
<keyword evidence="2" id="KW-0689">Ribosomal protein</keyword>